<name>A0AAN9QKT3_CANGL</name>
<accession>A0AAN9QKT3</accession>
<organism evidence="2 3">
    <name type="scientific">Canavalia gladiata</name>
    <name type="common">Sword bean</name>
    <name type="synonym">Dolichos gladiatus</name>
    <dbReference type="NCBI Taxonomy" id="3824"/>
    <lineage>
        <taxon>Eukaryota</taxon>
        <taxon>Viridiplantae</taxon>
        <taxon>Streptophyta</taxon>
        <taxon>Embryophyta</taxon>
        <taxon>Tracheophyta</taxon>
        <taxon>Spermatophyta</taxon>
        <taxon>Magnoliopsida</taxon>
        <taxon>eudicotyledons</taxon>
        <taxon>Gunneridae</taxon>
        <taxon>Pentapetalae</taxon>
        <taxon>rosids</taxon>
        <taxon>fabids</taxon>
        <taxon>Fabales</taxon>
        <taxon>Fabaceae</taxon>
        <taxon>Papilionoideae</taxon>
        <taxon>50 kb inversion clade</taxon>
        <taxon>NPAAA clade</taxon>
        <taxon>indigoferoid/millettioid clade</taxon>
        <taxon>Phaseoleae</taxon>
        <taxon>Canavalia</taxon>
    </lineage>
</organism>
<dbReference type="EMBL" id="JAYMYQ010000004">
    <property type="protein sequence ID" value="KAK7339214.1"/>
    <property type="molecule type" value="Genomic_DNA"/>
</dbReference>
<gene>
    <name evidence="2" type="ORF">VNO77_19869</name>
</gene>
<protein>
    <submittedName>
        <fullName evidence="2">Uncharacterized protein</fullName>
    </submittedName>
</protein>
<dbReference type="AlphaFoldDB" id="A0AAN9QKT3"/>
<reference evidence="2 3" key="1">
    <citation type="submission" date="2024-01" db="EMBL/GenBank/DDBJ databases">
        <title>The genomes of 5 underutilized Papilionoideae crops provide insights into root nodulation and disease resistanc.</title>
        <authorList>
            <person name="Jiang F."/>
        </authorList>
    </citation>
    <scope>NUCLEOTIDE SEQUENCE [LARGE SCALE GENOMIC DNA]</scope>
    <source>
        <strain evidence="2">LVBAO_FW01</strain>
        <tissue evidence="2">Leaves</tissue>
    </source>
</reference>
<evidence type="ECO:0000313" key="3">
    <source>
        <dbReference type="Proteomes" id="UP001367508"/>
    </source>
</evidence>
<evidence type="ECO:0000256" key="1">
    <source>
        <dbReference type="SAM" id="MobiDB-lite"/>
    </source>
</evidence>
<evidence type="ECO:0000313" key="2">
    <source>
        <dbReference type="EMBL" id="KAK7339214.1"/>
    </source>
</evidence>
<keyword evidence="3" id="KW-1185">Reference proteome</keyword>
<comment type="caution">
    <text evidence="2">The sequence shown here is derived from an EMBL/GenBank/DDBJ whole genome shotgun (WGS) entry which is preliminary data.</text>
</comment>
<proteinExistence type="predicted"/>
<dbReference type="Proteomes" id="UP001367508">
    <property type="component" value="Unassembled WGS sequence"/>
</dbReference>
<feature type="region of interest" description="Disordered" evidence="1">
    <location>
        <begin position="1"/>
        <end position="25"/>
    </location>
</feature>
<sequence>MRGLALESGEQGPPTSTFSRGGEGSSYSLMRGSGLPCCHATSTPKAVLLAGPSLPGAEDMLPDDLPNGGTLCLSSHNAGAPHSYNGLVHVPSLGWDDVCGVAQSWRTGRALYSIVHVSQSVLTQAFGSVRVNNPSLTTHLDLKNPFLHEL</sequence>